<comment type="caution">
    <text evidence="1">The sequence shown here is derived from an EMBL/GenBank/DDBJ whole genome shotgun (WGS) entry which is preliminary data.</text>
</comment>
<organism evidence="1 2">
    <name type="scientific">Mythimna loreyi</name>
    <dbReference type="NCBI Taxonomy" id="667449"/>
    <lineage>
        <taxon>Eukaryota</taxon>
        <taxon>Metazoa</taxon>
        <taxon>Ecdysozoa</taxon>
        <taxon>Arthropoda</taxon>
        <taxon>Hexapoda</taxon>
        <taxon>Insecta</taxon>
        <taxon>Pterygota</taxon>
        <taxon>Neoptera</taxon>
        <taxon>Endopterygota</taxon>
        <taxon>Lepidoptera</taxon>
        <taxon>Glossata</taxon>
        <taxon>Ditrysia</taxon>
        <taxon>Noctuoidea</taxon>
        <taxon>Noctuidae</taxon>
        <taxon>Noctuinae</taxon>
        <taxon>Hadenini</taxon>
        <taxon>Mythimna</taxon>
    </lineage>
</organism>
<accession>A0ACC2QBP9</accession>
<gene>
    <name evidence="1" type="ORF">PYW08_008376</name>
</gene>
<name>A0ACC2QBP9_9NEOP</name>
<reference evidence="1" key="1">
    <citation type="submission" date="2023-03" db="EMBL/GenBank/DDBJ databases">
        <title>Chromosome-level genomes of two armyworms, Mythimna separata and Mythimna loreyi, provide insights into the biosynthesis and reception of sex pheromones.</title>
        <authorList>
            <person name="Zhao H."/>
        </authorList>
    </citation>
    <scope>NUCLEOTIDE SEQUENCE</scope>
    <source>
        <strain evidence="1">BeijingLab</strain>
    </source>
</reference>
<protein>
    <submittedName>
        <fullName evidence="1">Uncharacterized protein</fullName>
    </submittedName>
</protein>
<evidence type="ECO:0000313" key="1">
    <source>
        <dbReference type="EMBL" id="KAJ8713072.1"/>
    </source>
</evidence>
<keyword evidence="2" id="KW-1185">Reference proteome</keyword>
<sequence>MFVKFLSLILILNLSVSQSAENKNVPFKNKLRRSITHLKAMLVTIEDKIKIEKKKLSQIVNNINRKNNVGPARTDATVNPDVEDITIKNHSNTDAMEITTVTPALTTADSFAFPTMFPSPPVNSHWPPTVMIETSVASTVLAETTKLLKLPDSPFVTDMKKVMIEDNHNYFTAFLTRFTELVAIKNAYDTKPVLNILVIKLNEKLDELPFDEEVGKQLTQALKNYMPVMSAMTPEKLKSQAMFAHFTLKNKEQLMSPADNRITDFYGHYFNKEDGEELFKALEKFYEYNNGKHTAAEVVDMILNAALKPYLKVKKTEVDTTVVTVSEAVEPEVLETQYPKEVTNYPITATQYPVTVTQYPATTTQYPETATQYPVTATHYPTTATQYPITATQYPVTTTQYPATVTQNPLTAIQYTITATQFPITATQYPITVSMYPATATQYPLTATQYEVTTHYQVPSWRRNMNLKQNVKRVLYPKLLEKIREHYKIDNNKSHHPLSPRRKLDENGLKIRDRQLDEQEQIKKIRKVYNYPKYFQDIVKNYMSDKTKEVASYNDEEENLRTNLYDALRHGNMTLVSFRKSGGDVISNHPIRDLSSEPEDEWILKNNIYKVFGPK</sequence>
<evidence type="ECO:0000313" key="2">
    <source>
        <dbReference type="Proteomes" id="UP001231649"/>
    </source>
</evidence>
<dbReference type="Proteomes" id="UP001231649">
    <property type="component" value="Chromosome 21"/>
</dbReference>
<dbReference type="EMBL" id="CM056797">
    <property type="protein sequence ID" value="KAJ8713072.1"/>
    <property type="molecule type" value="Genomic_DNA"/>
</dbReference>
<proteinExistence type="predicted"/>